<evidence type="ECO:0000256" key="1">
    <source>
        <dbReference type="SAM" id="MobiDB-lite"/>
    </source>
</evidence>
<feature type="compositionally biased region" description="Polar residues" evidence="1">
    <location>
        <begin position="148"/>
        <end position="158"/>
    </location>
</feature>
<keyword evidence="3" id="KW-1185">Reference proteome</keyword>
<evidence type="ECO:0000313" key="3">
    <source>
        <dbReference type="Proteomes" id="UP001190700"/>
    </source>
</evidence>
<feature type="region of interest" description="Disordered" evidence="1">
    <location>
        <begin position="147"/>
        <end position="171"/>
    </location>
</feature>
<name>A0AAE0LLS3_9CHLO</name>
<sequence>MEESINASINETIDLVFSMFKENSSTVSDQKEGGWGSVRLFFDMVKTINPVHSDDVNASETEPVMFPQPDMECLGEDPVSALSTPVVATMFTATLESEPTEDLKLNIICKTLVSDAIQKEVEKPLIEESVTITSSHSEAANILRTESPAETCTSSQRDASPPASDCQQTSQKCTTKADVEQESDVQDFPSAISERRAEGVPVFKKLKEKSSGSGIFRKLGLLAILGGSIGVIKKQTKQSSF</sequence>
<dbReference type="EMBL" id="LGRX02000114">
    <property type="protein sequence ID" value="KAK3289520.1"/>
    <property type="molecule type" value="Genomic_DNA"/>
</dbReference>
<comment type="caution">
    <text evidence="2">The sequence shown here is derived from an EMBL/GenBank/DDBJ whole genome shotgun (WGS) entry which is preliminary data.</text>
</comment>
<evidence type="ECO:0000313" key="2">
    <source>
        <dbReference type="EMBL" id="KAK3289520.1"/>
    </source>
</evidence>
<dbReference type="AlphaFoldDB" id="A0AAE0LLS3"/>
<proteinExistence type="predicted"/>
<dbReference type="Proteomes" id="UP001190700">
    <property type="component" value="Unassembled WGS sequence"/>
</dbReference>
<accession>A0AAE0LLS3</accession>
<organism evidence="2 3">
    <name type="scientific">Cymbomonas tetramitiformis</name>
    <dbReference type="NCBI Taxonomy" id="36881"/>
    <lineage>
        <taxon>Eukaryota</taxon>
        <taxon>Viridiplantae</taxon>
        <taxon>Chlorophyta</taxon>
        <taxon>Pyramimonadophyceae</taxon>
        <taxon>Pyramimonadales</taxon>
        <taxon>Pyramimonadaceae</taxon>
        <taxon>Cymbomonas</taxon>
    </lineage>
</organism>
<protein>
    <submittedName>
        <fullName evidence="2">Uncharacterized protein</fullName>
    </submittedName>
</protein>
<reference evidence="2 3" key="1">
    <citation type="journal article" date="2015" name="Genome Biol. Evol.">
        <title>Comparative Genomics of a Bacterivorous Green Alga Reveals Evolutionary Causalities and Consequences of Phago-Mixotrophic Mode of Nutrition.</title>
        <authorList>
            <person name="Burns J.A."/>
            <person name="Paasch A."/>
            <person name="Narechania A."/>
            <person name="Kim E."/>
        </authorList>
    </citation>
    <scope>NUCLEOTIDE SEQUENCE [LARGE SCALE GENOMIC DNA]</scope>
    <source>
        <strain evidence="2 3">PLY_AMNH</strain>
    </source>
</reference>
<gene>
    <name evidence="2" type="ORF">CYMTET_3053</name>
</gene>